<dbReference type="InterPro" id="IPR051825">
    <property type="entry name" value="SRCIN1"/>
</dbReference>
<dbReference type="GO" id="GO:0000398">
    <property type="term" value="P:mRNA splicing, via spliceosome"/>
    <property type="evidence" value="ECO:0007669"/>
    <property type="project" value="InterPro"/>
</dbReference>
<name>A0A9W7XNT0_9FUNG</name>
<dbReference type="GO" id="GO:0005737">
    <property type="term" value="C:cytoplasm"/>
    <property type="evidence" value="ECO:0007669"/>
    <property type="project" value="TreeGrafter"/>
</dbReference>
<feature type="region of interest" description="Disordered" evidence="4">
    <location>
        <begin position="45"/>
        <end position="83"/>
    </location>
</feature>
<gene>
    <name evidence="6" type="primary">BUD6</name>
    <name evidence="6" type="ORF">LPJ64_000056</name>
</gene>
<evidence type="ECO:0000313" key="7">
    <source>
        <dbReference type="Proteomes" id="UP001145021"/>
    </source>
</evidence>
<dbReference type="SMART" id="SM00651">
    <property type="entry name" value="Sm"/>
    <property type="match status" value="1"/>
</dbReference>
<feature type="region of interest" description="Disordered" evidence="4">
    <location>
        <begin position="95"/>
        <end position="114"/>
    </location>
</feature>
<feature type="compositionally biased region" description="Low complexity" evidence="4">
    <location>
        <begin position="59"/>
        <end position="77"/>
    </location>
</feature>
<dbReference type="GO" id="GO:0005519">
    <property type="term" value="F:cytoskeletal regulatory protein binding"/>
    <property type="evidence" value="ECO:0007669"/>
    <property type="project" value="InterPro"/>
</dbReference>
<evidence type="ECO:0000256" key="4">
    <source>
        <dbReference type="SAM" id="MobiDB-lite"/>
    </source>
</evidence>
<dbReference type="Pfam" id="PF01423">
    <property type="entry name" value="LSM"/>
    <property type="match status" value="1"/>
</dbReference>
<feature type="domain" description="Sm" evidence="5">
    <location>
        <begin position="765"/>
        <end position="838"/>
    </location>
</feature>
<dbReference type="PANTHER" id="PTHR22741">
    <property type="entry name" value="P140CAP/SNIP-RELATED"/>
    <property type="match status" value="1"/>
</dbReference>
<organism evidence="6 7">
    <name type="scientific">Coemansia asiatica</name>
    <dbReference type="NCBI Taxonomy" id="1052880"/>
    <lineage>
        <taxon>Eukaryota</taxon>
        <taxon>Fungi</taxon>
        <taxon>Fungi incertae sedis</taxon>
        <taxon>Zoopagomycota</taxon>
        <taxon>Kickxellomycotina</taxon>
        <taxon>Kickxellomycetes</taxon>
        <taxon>Kickxellales</taxon>
        <taxon>Kickxellaceae</taxon>
        <taxon>Coemansia</taxon>
    </lineage>
</organism>
<sequence length="874" mass="99150">MSRNDYTHYGGYASRSPEPQNSGPTAYTMANVRSVPAANRTYANANTNSTGASGYGSGSLRSTRASASARTADSAMRPVPQGSLRRTHLGTFDESPFQQQQQLQPYVPDASERRTPDFFSNQINDMYRRPSYPAEPSTTVTSAYQDPEVHGPRSSSIQRYRANEYEERTSPVITSPVDPYGQPRYSRRGSTASNQSVSANASRLVPVEARRSPGPQRIFSSQRVEFGYSAPAAKAVLDRTQTPERDEIADIIADMSKTPVGSSNEFFVYLQLNEETKKARVTERPPSMTTIVNLFIDKYQDQLKSADNQDALPSIYIRDEKASVFYELEDLQDVCQGSVLSWRMRPLVPDKPLENNHRDAETVELAEANAKKVEELVEIVGGLAQAMARLPDQMREEIQSMSRDVKRHSEEALQAVNARLEEKLAAPSPTNPVAFNSSVQQLSRSASLPAHAATVTEVNELEDKLRQLELSLSIERQQRKETKARLIEEKDQAQQALAKLQKQVSTHPNVLRVRIEEGKTMLKTEYRMLNSRFEDLDMMIQEMRKDVTQRGSIPSSHLMKKAGTEITDIERETEKLLKFINDTRSDWKRTWEEELQNILKEQSFVKDVEQMIGELIDDTKHLTGIMQKLDKIIDFKLDERSKPDYIPTAATKFIDVVSPDDARDAKKDFLMQISCVDVDHDRRLEALRTAEKLRQQELASKVNEFDQELSDFVGQRKLRKTGGTEELDRRRAEKNLEVMKEMLKSVEDAEQARLINIKMDLQPVNPRPFLQSQIGKPVVVQLKWGQEYKGMLVSIDSYMNLQLANAEEFQDGNSTGDLQGELLIRCNNVLYIRELPHLDTDNMSADENEIKAHRHSSSRQAKVSDDEQMEDGEE</sequence>
<evidence type="ECO:0000256" key="2">
    <source>
        <dbReference type="ARBA" id="ARBA00030144"/>
    </source>
</evidence>
<reference evidence="6" key="1">
    <citation type="submission" date="2022-07" db="EMBL/GenBank/DDBJ databases">
        <title>Phylogenomic reconstructions and comparative analyses of Kickxellomycotina fungi.</title>
        <authorList>
            <person name="Reynolds N.K."/>
            <person name="Stajich J.E."/>
            <person name="Barry K."/>
            <person name="Grigoriev I.V."/>
            <person name="Crous P."/>
            <person name="Smith M.E."/>
        </authorList>
    </citation>
    <scope>NUCLEOTIDE SEQUENCE</scope>
    <source>
        <strain evidence="6">NBRC 105413</strain>
    </source>
</reference>
<dbReference type="Gene3D" id="2.30.30.100">
    <property type="match status" value="1"/>
</dbReference>
<feature type="region of interest" description="Disordered" evidence="4">
    <location>
        <begin position="127"/>
        <end position="202"/>
    </location>
</feature>
<dbReference type="GO" id="GO:0005681">
    <property type="term" value="C:spliceosomal complex"/>
    <property type="evidence" value="ECO:0007669"/>
    <property type="project" value="InterPro"/>
</dbReference>
<keyword evidence="1 3" id="KW-0175">Coiled coil</keyword>
<evidence type="ECO:0000256" key="1">
    <source>
        <dbReference type="ARBA" id="ARBA00023054"/>
    </source>
</evidence>
<feature type="compositionally biased region" description="Polar residues" evidence="4">
    <location>
        <begin position="188"/>
        <end position="201"/>
    </location>
</feature>
<dbReference type="SUPFAM" id="SSF50182">
    <property type="entry name" value="Sm-like ribonucleoproteins"/>
    <property type="match status" value="1"/>
</dbReference>
<protein>
    <recommendedName>
        <fullName evidence="2">Sm protein F</fullName>
    </recommendedName>
</protein>
<evidence type="ECO:0000313" key="6">
    <source>
        <dbReference type="EMBL" id="KAJ1648737.1"/>
    </source>
</evidence>
<dbReference type="InterPro" id="IPR034100">
    <property type="entry name" value="Sm_F"/>
</dbReference>
<dbReference type="Gene3D" id="1.20.58.1540">
    <property type="entry name" value="Actin interacting protein 3, C-terminal domain"/>
    <property type="match status" value="1"/>
</dbReference>
<dbReference type="GO" id="GO:0051286">
    <property type="term" value="C:cell tip"/>
    <property type="evidence" value="ECO:0007669"/>
    <property type="project" value="TreeGrafter"/>
</dbReference>
<dbReference type="GO" id="GO:0003723">
    <property type="term" value="F:RNA binding"/>
    <property type="evidence" value="ECO:0007669"/>
    <property type="project" value="InterPro"/>
</dbReference>
<comment type="caution">
    <text evidence="6">The sequence shown here is derived from an EMBL/GenBank/DDBJ whole genome shotgun (WGS) entry which is preliminary data.</text>
</comment>
<dbReference type="EMBL" id="JANBOH010000001">
    <property type="protein sequence ID" value="KAJ1648737.1"/>
    <property type="molecule type" value="Genomic_DNA"/>
</dbReference>
<dbReference type="PROSITE" id="PS52002">
    <property type="entry name" value="SM"/>
    <property type="match status" value="1"/>
</dbReference>
<dbReference type="SMART" id="SM00806">
    <property type="entry name" value="AIP3"/>
    <property type="match status" value="1"/>
</dbReference>
<dbReference type="InterPro" id="IPR047575">
    <property type="entry name" value="Sm"/>
</dbReference>
<accession>A0A9W7XNT0</accession>
<keyword evidence="7" id="KW-1185">Reference proteome</keyword>
<proteinExistence type="predicted"/>
<dbReference type="Proteomes" id="UP001145021">
    <property type="component" value="Unassembled WGS sequence"/>
</dbReference>
<dbReference type="InterPro" id="IPR001163">
    <property type="entry name" value="Sm_dom_euk/arc"/>
</dbReference>
<dbReference type="GO" id="GO:0030010">
    <property type="term" value="P:establishment of cell polarity"/>
    <property type="evidence" value="ECO:0007669"/>
    <property type="project" value="TreeGrafter"/>
</dbReference>
<dbReference type="InterPro" id="IPR022782">
    <property type="entry name" value="AIP3-like_C"/>
</dbReference>
<evidence type="ECO:0000256" key="3">
    <source>
        <dbReference type="SAM" id="Coils"/>
    </source>
</evidence>
<feature type="region of interest" description="Disordered" evidence="4">
    <location>
        <begin position="846"/>
        <end position="874"/>
    </location>
</feature>
<dbReference type="InterPro" id="IPR005613">
    <property type="entry name" value="AIP3_C"/>
</dbReference>
<dbReference type="Pfam" id="PF03915">
    <property type="entry name" value="AIP3"/>
    <property type="match status" value="1"/>
</dbReference>
<dbReference type="CDD" id="cd01722">
    <property type="entry name" value="Sm_F"/>
    <property type="match status" value="1"/>
</dbReference>
<evidence type="ECO:0000259" key="5">
    <source>
        <dbReference type="PROSITE" id="PS52002"/>
    </source>
</evidence>
<dbReference type="PANTHER" id="PTHR22741:SF10">
    <property type="entry name" value="COILED-COIL DOMAIN-CONTAINING PROTEIN CG32809"/>
    <property type="match status" value="1"/>
</dbReference>
<dbReference type="InterPro" id="IPR010920">
    <property type="entry name" value="LSM_dom_sf"/>
</dbReference>
<feature type="region of interest" description="Disordered" evidence="4">
    <location>
        <begin position="1"/>
        <end position="27"/>
    </location>
</feature>
<dbReference type="AlphaFoldDB" id="A0A9W7XNT0"/>
<feature type="coiled-coil region" evidence="3">
    <location>
        <begin position="451"/>
        <end position="503"/>
    </location>
</feature>